<dbReference type="Proteomes" id="UP000240493">
    <property type="component" value="Unassembled WGS sequence"/>
</dbReference>
<feature type="transmembrane region" description="Helical" evidence="12">
    <location>
        <begin position="112"/>
        <end position="133"/>
    </location>
</feature>
<dbReference type="GO" id="GO:0031501">
    <property type="term" value="C:mannosyltransferase complex"/>
    <property type="evidence" value="ECO:0007669"/>
    <property type="project" value="TreeGrafter"/>
</dbReference>
<evidence type="ECO:0000256" key="3">
    <source>
        <dbReference type="ARBA" id="ARBA00008698"/>
    </source>
</evidence>
<evidence type="ECO:0000256" key="6">
    <source>
        <dbReference type="ARBA" id="ARBA00022676"/>
    </source>
</evidence>
<organism evidence="13 14">
    <name type="scientific">Trichoderma asperellum (strain ATCC 204424 / CBS 433.97 / NBRC 101777)</name>
    <dbReference type="NCBI Taxonomy" id="1042311"/>
    <lineage>
        <taxon>Eukaryota</taxon>
        <taxon>Fungi</taxon>
        <taxon>Dikarya</taxon>
        <taxon>Ascomycota</taxon>
        <taxon>Pezizomycotina</taxon>
        <taxon>Sordariomycetes</taxon>
        <taxon>Hypocreomycetidae</taxon>
        <taxon>Hypocreales</taxon>
        <taxon>Hypocreaceae</taxon>
        <taxon>Trichoderma</taxon>
    </lineage>
</organism>
<evidence type="ECO:0000256" key="9">
    <source>
        <dbReference type="ARBA" id="ARBA00022824"/>
    </source>
</evidence>
<feature type="transmembrane region" description="Helical" evidence="12">
    <location>
        <begin position="315"/>
        <end position="333"/>
    </location>
</feature>
<dbReference type="EMBL" id="KZ679256">
    <property type="protein sequence ID" value="PTB47216.1"/>
    <property type="molecule type" value="Genomic_DNA"/>
</dbReference>
<keyword evidence="6 12" id="KW-0328">Glycosyltransferase</keyword>
<dbReference type="PANTHER" id="PTHR12468">
    <property type="entry name" value="GPI MANNOSYLTRANSFERASE 2"/>
    <property type="match status" value="1"/>
</dbReference>
<dbReference type="GO" id="GO:0004376">
    <property type="term" value="F:GPI mannosyltransferase activity"/>
    <property type="evidence" value="ECO:0007669"/>
    <property type="project" value="InterPro"/>
</dbReference>
<keyword evidence="5 12" id="KW-0337">GPI-anchor biosynthesis</keyword>
<name>A0A2T3ZQY1_TRIA4</name>
<evidence type="ECO:0000256" key="7">
    <source>
        <dbReference type="ARBA" id="ARBA00022679"/>
    </source>
</evidence>
<dbReference type="GO" id="GO:0000009">
    <property type="term" value="F:alpha-1,6-mannosyltransferase activity"/>
    <property type="evidence" value="ECO:0007669"/>
    <property type="project" value="InterPro"/>
</dbReference>
<feature type="transmembrane region" description="Helical" evidence="12">
    <location>
        <begin position="145"/>
        <end position="164"/>
    </location>
</feature>
<evidence type="ECO:0000313" key="14">
    <source>
        <dbReference type="Proteomes" id="UP000240493"/>
    </source>
</evidence>
<protein>
    <recommendedName>
        <fullName evidence="4 12">GPI mannosyltransferase 2</fullName>
        <ecNumber evidence="12">2.4.1.-</ecNumber>
    </recommendedName>
</protein>
<evidence type="ECO:0000256" key="4">
    <source>
        <dbReference type="ARBA" id="ARBA00013795"/>
    </source>
</evidence>
<keyword evidence="10 12" id="KW-1133">Transmembrane helix</keyword>
<keyword evidence="14" id="KW-1185">Reference proteome</keyword>
<accession>A0A2T3ZQY1</accession>
<evidence type="ECO:0000256" key="12">
    <source>
        <dbReference type="RuleBase" id="RU363112"/>
    </source>
</evidence>
<comment type="similarity">
    <text evidence="3 12">Belongs to the PIGV family.</text>
</comment>
<feature type="transmembrane region" description="Helical" evidence="12">
    <location>
        <begin position="170"/>
        <end position="187"/>
    </location>
</feature>
<dbReference type="STRING" id="1042311.A0A2T3ZQY1"/>
<keyword evidence="9 12" id="KW-0256">Endoplasmic reticulum</keyword>
<feature type="transmembrane region" description="Helical" evidence="12">
    <location>
        <begin position="354"/>
        <end position="374"/>
    </location>
</feature>
<comment type="subcellular location">
    <subcellularLocation>
        <location evidence="1 12">Endoplasmic reticulum membrane</location>
        <topology evidence="1 12">Multi-pass membrane protein</topology>
    </subcellularLocation>
</comment>
<evidence type="ECO:0000256" key="11">
    <source>
        <dbReference type="ARBA" id="ARBA00023136"/>
    </source>
</evidence>
<feature type="transmembrane region" description="Helical" evidence="12">
    <location>
        <begin position="411"/>
        <end position="430"/>
    </location>
</feature>
<dbReference type="GO" id="GO:0006506">
    <property type="term" value="P:GPI anchor biosynthetic process"/>
    <property type="evidence" value="ECO:0007669"/>
    <property type="project" value="UniProtKB-UniPathway"/>
</dbReference>
<dbReference type="OrthoDB" id="10252502at2759"/>
<dbReference type="UniPathway" id="UPA00196"/>
<comment type="pathway">
    <text evidence="2 12">Glycolipid biosynthesis; glycosylphosphatidylinositol-anchor biosynthesis.</text>
</comment>
<evidence type="ECO:0000256" key="1">
    <source>
        <dbReference type="ARBA" id="ARBA00004477"/>
    </source>
</evidence>
<evidence type="ECO:0000256" key="8">
    <source>
        <dbReference type="ARBA" id="ARBA00022692"/>
    </source>
</evidence>
<dbReference type="AlphaFoldDB" id="A0A2T3ZQY1"/>
<feature type="transmembrane region" description="Helical" evidence="12">
    <location>
        <begin position="244"/>
        <end position="263"/>
    </location>
</feature>
<evidence type="ECO:0000313" key="13">
    <source>
        <dbReference type="EMBL" id="PTB47216.1"/>
    </source>
</evidence>
<proteinExistence type="inferred from homology"/>
<reference evidence="13 14" key="1">
    <citation type="submission" date="2016-07" db="EMBL/GenBank/DDBJ databases">
        <title>Multiple horizontal gene transfer events from other fungi enriched the ability of initially mycotrophic Trichoderma (Ascomycota) to feed on dead plant biomass.</title>
        <authorList>
            <consortium name="DOE Joint Genome Institute"/>
            <person name="Aerts A."/>
            <person name="Atanasova L."/>
            <person name="Chenthamara K."/>
            <person name="Zhang J."/>
            <person name="Grujic M."/>
            <person name="Henrissat B."/>
            <person name="Kuo A."/>
            <person name="Salamov A."/>
            <person name="Lipzen A."/>
            <person name="Labutti K."/>
            <person name="Barry K."/>
            <person name="Miao Y."/>
            <person name="Rahimi M.J."/>
            <person name="Shen Q."/>
            <person name="Grigoriev I.V."/>
            <person name="Kubicek C.P."/>
            <person name="Druzhinina I.S."/>
        </authorList>
    </citation>
    <scope>NUCLEOTIDE SEQUENCE [LARGE SCALE GENOMIC DNA]</scope>
    <source>
        <strain evidence="13 14">CBS 433.97</strain>
    </source>
</reference>
<comment type="function">
    <text evidence="12">Mannosyltransferase involved in glycosylphosphatidylinositol-anchor biosynthesis.</text>
</comment>
<keyword evidence="7 12" id="KW-0808">Transferase</keyword>
<evidence type="ECO:0000256" key="2">
    <source>
        <dbReference type="ARBA" id="ARBA00004687"/>
    </source>
</evidence>
<dbReference type="Pfam" id="PF04188">
    <property type="entry name" value="Mannosyl_trans2"/>
    <property type="match status" value="1"/>
</dbReference>
<keyword evidence="8 12" id="KW-0812">Transmembrane</keyword>
<feature type="transmembrane region" description="Helical" evidence="12">
    <location>
        <begin position="12"/>
        <end position="34"/>
    </location>
</feature>
<gene>
    <name evidence="13" type="ORF">M441DRAFT_75952</name>
</gene>
<evidence type="ECO:0000256" key="5">
    <source>
        <dbReference type="ARBA" id="ARBA00022502"/>
    </source>
</evidence>
<dbReference type="PANTHER" id="PTHR12468:SF2">
    <property type="entry name" value="GPI MANNOSYLTRANSFERASE 2"/>
    <property type="match status" value="1"/>
</dbReference>
<sequence length="433" mass="47060">MGLISHESSPTYSLLAVFAAWKAFLLSIALGTAVSHDYDTSTSLFFEHMHGAGVNASALATKLTRWDALYFMQAAHGGYVYEQQWAFGAALPVAVDGILKVLKGLHLVGDGALEPVVAIVFTNLTHLAAVLALHRLTLVLFNNKTLAYVAAVLHILSPAGLFLSAPYTESPFACLSFIGNLLFALGLRSSTATWKRILAFLSAGASFGLSTAFRSNGLVSGLLFAVQAIQGLLDFFRHPSFPRLALLASLIIGGLFIAAGSAVPQTVAWYRYCKVGSIDAEPRPWCHRLVPSIFTFVQAHYWNNGFLKYWTLNQLPLFLLASPMLTILLKSGLDFSFNRVQGVAKAVPVPSETYRTFVLTLAAIQTLIATLAITNFHVQIISRLSSGYPIWYWWVANSLSSGKSQKIASRIVIFMTMYASIQGALFASFLPPA</sequence>
<dbReference type="GO" id="GO:0005789">
    <property type="term" value="C:endoplasmic reticulum membrane"/>
    <property type="evidence" value="ECO:0007669"/>
    <property type="project" value="UniProtKB-SubCell"/>
</dbReference>
<keyword evidence="11 12" id="KW-0472">Membrane</keyword>
<dbReference type="EC" id="2.4.1.-" evidence="12"/>
<evidence type="ECO:0000256" key="10">
    <source>
        <dbReference type="ARBA" id="ARBA00022989"/>
    </source>
</evidence>
<dbReference type="InterPro" id="IPR007315">
    <property type="entry name" value="PIG-V/Gpi18"/>
</dbReference>